<keyword evidence="15" id="KW-0411">Iron-sulfur</keyword>
<dbReference type="CDD" id="cd03467">
    <property type="entry name" value="Rieske"/>
    <property type="match status" value="1"/>
</dbReference>
<evidence type="ECO:0000256" key="5">
    <source>
        <dbReference type="ARBA" id="ARBA00022448"/>
    </source>
</evidence>
<proteinExistence type="inferred from homology"/>
<dbReference type="PRINTS" id="PR00162">
    <property type="entry name" value="RIESKE"/>
</dbReference>
<dbReference type="SUPFAM" id="SSF50022">
    <property type="entry name" value="ISP domain"/>
    <property type="match status" value="1"/>
</dbReference>
<dbReference type="AlphaFoldDB" id="A0A840P1T2"/>
<evidence type="ECO:0000313" key="25">
    <source>
        <dbReference type="Proteomes" id="UP000578449"/>
    </source>
</evidence>
<feature type="domain" description="Rieske" evidence="23">
    <location>
        <begin position="270"/>
        <end position="339"/>
    </location>
</feature>
<feature type="transmembrane region" description="Helical" evidence="22">
    <location>
        <begin position="92"/>
        <end position="114"/>
    </location>
</feature>
<evidence type="ECO:0000256" key="19">
    <source>
        <dbReference type="ARBA" id="ARBA00032409"/>
    </source>
</evidence>
<keyword evidence="12 22" id="KW-1133">Transmembrane helix</keyword>
<evidence type="ECO:0000256" key="20">
    <source>
        <dbReference type="ARBA" id="ARBA00034078"/>
    </source>
</evidence>
<comment type="cofactor">
    <cofactor evidence="20">
        <name>[2Fe-2S] cluster</name>
        <dbReference type="ChEBI" id="CHEBI:190135"/>
    </cofactor>
</comment>
<keyword evidence="14" id="KW-0408">Iron</keyword>
<keyword evidence="11" id="KW-0249">Electron transport</keyword>
<evidence type="ECO:0000256" key="10">
    <source>
        <dbReference type="ARBA" id="ARBA00022723"/>
    </source>
</evidence>
<evidence type="ECO:0000256" key="17">
    <source>
        <dbReference type="ARBA" id="ARBA00023157"/>
    </source>
</evidence>
<name>A0A840P1T2_9ACTN</name>
<keyword evidence="8 22" id="KW-0812">Transmembrane</keyword>
<dbReference type="InterPro" id="IPR045603">
    <property type="entry name" value="QcrA_N"/>
</dbReference>
<dbReference type="Gene3D" id="2.102.10.10">
    <property type="entry name" value="Rieske [2Fe-2S] iron-sulphur domain"/>
    <property type="match status" value="1"/>
</dbReference>
<keyword evidence="6" id="KW-1003">Cell membrane</keyword>
<evidence type="ECO:0000256" key="7">
    <source>
        <dbReference type="ARBA" id="ARBA00022660"/>
    </source>
</evidence>
<comment type="subcellular location">
    <subcellularLocation>
        <location evidence="2">Cell membrane</location>
        <topology evidence="2">Multi-pass membrane protein</topology>
    </subcellularLocation>
</comment>
<dbReference type="GO" id="GO:0005886">
    <property type="term" value="C:plasma membrane"/>
    <property type="evidence" value="ECO:0007669"/>
    <property type="project" value="UniProtKB-SubCell"/>
</dbReference>
<dbReference type="Proteomes" id="UP000578449">
    <property type="component" value="Unassembled WGS sequence"/>
</dbReference>
<dbReference type="GO" id="GO:0004497">
    <property type="term" value="F:monooxygenase activity"/>
    <property type="evidence" value="ECO:0007669"/>
    <property type="project" value="UniProtKB-ARBA"/>
</dbReference>
<evidence type="ECO:0000256" key="15">
    <source>
        <dbReference type="ARBA" id="ARBA00023014"/>
    </source>
</evidence>
<comment type="similarity">
    <text evidence="3">Belongs to the Rieske iron-sulfur protein family.</text>
</comment>
<evidence type="ECO:0000256" key="2">
    <source>
        <dbReference type="ARBA" id="ARBA00004651"/>
    </source>
</evidence>
<dbReference type="PROSITE" id="PS51296">
    <property type="entry name" value="RIESKE"/>
    <property type="match status" value="1"/>
</dbReference>
<keyword evidence="5" id="KW-0813">Transport</keyword>
<protein>
    <recommendedName>
        <fullName evidence="4">Cytochrome bc1 complex Rieske iron-sulfur subunit</fullName>
    </recommendedName>
    <alternativeName>
        <fullName evidence="18">Cytochrome bc1 reductase complex subunit QcrA</fullName>
    </alternativeName>
    <alternativeName>
        <fullName evidence="19">Rieske iron-sulfur protein</fullName>
    </alternativeName>
</protein>
<evidence type="ECO:0000256" key="4">
    <source>
        <dbReference type="ARBA" id="ARBA00015816"/>
    </source>
</evidence>
<evidence type="ECO:0000256" key="21">
    <source>
        <dbReference type="SAM" id="MobiDB-lite"/>
    </source>
</evidence>
<dbReference type="InterPro" id="IPR036922">
    <property type="entry name" value="Rieske_2Fe-2S_sf"/>
</dbReference>
<dbReference type="Pfam" id="PF19297">
    <property type="entry name" value="QcrA_N"/>
    <property type="match status" value="1"/>
</dbReference>
<keyword evidence="16 22" id="KW-0472">Membrane</keyword>
<dbReference type="InterPro" id="IPR017941">
    <property type="entry name" value="Rieske_2Fe-2S"/>
</dbReference>
<gene>
    <name evidence="24" type="ORF">HNP84_002142</name>
</gene>
<dbReference type="GO" id="GO:0046872">
    <property type="term" value="F:metal ion binding"/>
    <property type="evidence" value="ECO:0007669"/>
    <property type="project" value="UniProtKB-KW"/>
</dbReference>
<evidence type="ECO:0000256" key="9">
    <source>
        <dbReference type="ARBA" id="ARBA00022714"/>
    </source>
</evidence>
<sequence length="367" mass="39460">MTDHNIEQRGERAVPRRVAGTPTAGAPMLGGPEERDGERDRPGVVPQDERQARRAEKIVVLCFTTTSVAALAFVVFYVTLQVGSPDATGLSNLALGGSLTLAVLALAVGVVVWARQIMPKYTLTQERHPMVSDEEDRAAVAEYFVQGANESGFVRRKLLRRALLPAMAALGLVPLVLLRDLDNTKTAGANAHKRLRHTVWGERTKDGRRPRLVVEGTGKPIRATDFNSPGGLLSVVPEGHEHDLNALAKATVILVNLRPEEIKPGTNRNWTHNGIVAYSKICTHVGCPAALYEQNTHHILCPCHQSTFDATDGARVVFGPAARPLPQLPIGVDAEGYLIAMGDFPVPVGPSYWERGDAEAGAHGGGS</sequence>
<evidence type="ECO:0000256" key="12">
    <source>
        <dbReference type="ARBA" id="ARBA00022989"/>
    </source>
</evidence>
<feature type="transmembrane region" description="Helical" evidence="22">
    <location>
        <begin position="162"/>
        <end position="178"/>
    </location>
</feature>
<feature type="compositionally biased region" description="Basic and acidic residues" evidence="21">
    <location>
        <begin position="1"/>
        <end position="14"/>
    </location>
</feature>
<keyword evidence="7" id="KW-0679">Respiratory chain</keyword>
<accession>A0A840P1T2</accession>
<evidence type="ECO:0000256" key="3">
    <source>
        <dbReference type="ARBA" id="ARBA00010651"/>
    </source>
</evidence>
<organism evidence="24 25">
    <name type="scientific">Thermocatellispora tengchongensis</name>
    <dbReference type="NCBI Taxonomy" id="1073253"/>
    <lineage>
        <taxon>Bacteria</taxon>
        <taxon>Bacillati</taxon>
        <taxon>Actinomycetota</taxon>
        <taxon>Actinomycetes</taxon>
        <taxon>Streptosporangiales</taxon>
        <taxon>Streptosporangiaceae</taxon>
        <taxon>Thermocatellispora</taxon>
    </lineage>
</organism>
<evidence type="ECO:0000256" key="16">
    <source>
        <dbReference type="ARBA" id="ARBA00023136"/>
    </source>
</evidence>
<comment type="function">
    <text evidence="1">Iron-sulfur subunit of the cytochrome bc1 complex, an essential component of the respiratory electron transport chain required for ATP synthesis. The bc1 complex catalyzes the oxidation of menaquinol and the reduction of cytochrome c in the respiratory chain. The bc1 complex operates through a Q-cycle mechanism that couples electron transfer to generation of the proton gradient that drives ATP synthesis.</text>
</comment>
<feature type="compositionally biased region" description="Basic and acidic residues" evidence="21">
    <location>
        <begin position="32"/>
        <end position="49"/>
    </location>
</feature>
<evidence type="ECO:0000256" key="18">
    <source>
        <dbReference type="ARBA" id="ARBA00029586"/>
    </source>
</evidence>
<evidence type="ECO:0000256" key="22">
    <source>
        <dbReference type="SAM" id="Phobius"/>
    </source>
</evidence>
<dbReference type="GO" id="GO:0051537">
    <property type="term" value="F:2 iron, 2 sulfur cluster binding"/>
    <property type="evidence" value="ECO:0007669"/>
    <property type="project" value="UniProtKB-KW"/>
</dbReference>
<evidence type="ECO:0000256" key="14">
    <source>
        <dbReference type="ARBA" id="ARBA00023004"/>
    </source>
</evidence>
<keyword evidence="9" id="KW-0001">2Fe-2S</keyword>
<dbReference type="InterPro" id="IPR005805">
    <property type="entry name" value="Rieske_Fe-S_prot_C"/>
</dbReference>
<evidence type="ECO:0000259" key="23">
    <source>
        <dbReference type="PROSITE" id="PS51296"/>
    </source>
</evidence>
<feature type="transmembrane region" description="Helical" evidence="22">
    <location>
        <begin position="58"/>
        <end position="80"/>
    </location>
</feature>
<dbReference type="EMBL" id="JACHGN010000004">
    <property type="protein sequence ID" value="MBB5132426.1"/>
    <property type="molecule type" value="Genomic_DNA"/>
</dbReference>
<keyword evidence="10" id="KW-0479">Metal-binding</keyword>
<keyword evidence="25" id="KW-1185">Reference proteome</keyword>
<keyword evidence="13" id="KW-0560">Oxidoreductase</keyword>
<dbReference type="RefSeq" id="WP_185049365.1">
    <property type="nucleotide sequence ID" value="NZ_BAABIX010000003.1"/>
</dbReference>
<evidence type="ECO:0000256" key="1">
    <source>
        <dbReference type="ARBA" id="ARBA00002494"/>
    </source>
</evidence>
<evidence type="ECO:0000256" key="8">
    <source>
        <dbReference type="ARBA" id="ARBA00022692"/>
    </source>
</evidence>
<dbReference type="GO" id="GO:0016705">
    <property type="term" value="F:oxidoreductase activity, acting on paired donors, with incorporation or reduction of molecular oxygen"/>
    <property type="evidence" value="ECO:0007669"/>
    <property type="project" value="UniProtKB-ARBA"/>
</dbReference>
<reference evidence="24 25" key="1">
    <citation type="submission" date="2020-08" db="EMBL/GenBank/DDBJ databases">
        <title>Genomic Encyclopedia of Type Strains, Phase IV (KMG-IV): sequencing the most valuable type-strain genomes for metagenomic binning, comparative biology and taxonomic classification.</title>
        <authorList>
            <person name="Goeker M."/>
        </authorList>
    </citation>
    <scope>NUCLEOTIDE SEQUENCE [LARGE SCALE GENOMIC DNA]</scope>
    <source>
        <strain evidence="24 25">DSM 45615</strain>
    </source>
</reference>
<evidence type="ECO:0000256" key="11">
    <source>
        <dbReference type="ARBA" id="ARBA00022982"/>
    </source>
</evidence>
<evidence type="ECO:0000313" key="24">
    <source>
        <dbReference type="EMBL" id="MBB5132426.1"/>
    </source>
</evidence>
<keyword evidence="17" id="KW-1015">Disulfide bond</keyword>
<feature type="region of interest" description="Disordered" evidence="21">
    <location>
        <begin position="1"/>
        <end position="49"/>
    </location>
</feature>
<comment type="caution">
    <text evidence="24">The sequence shown here is derived from an EMBL/GenBank/DDBJ whole genome shotgun (WGS) entry which is preliminary data.</text>
</comment>
<dbReference type="PANTHER" id="PTHR10134">
    <property type="entry name" value="CYTOCHROME B-C1 COMPLEX SUBUNIT RIESKE, MITOCHONDRIAL"/>
    <property type="match status" value="1"/>
</dbReference>
<evidence type="ECO:0000256" key="13">
    <source>
        <dbReference type="ARBA" id="ARBA00023002"/>
    </source>
</evidence>
<evidence type="ECO:0000256" key="6">
    <source>
        <dbReference type="ARBA" id="ARBA00022475"/>
    </source>
</evidence>
<dbReference type="InterPro" id="IPR014349">
    <property type="entry name" value="Rieske_Fe-S_prot"/>
</dbReference>
<dbReference type="Pfam" id="PF00355">
    <property type="entry name" value="Rieske"/>
    <property type="match status" value="1"/>
</dbReference>